<gene>
    <name evidence="2" type="ORF">VSA01S_34340</name>
</gene>
<dbReference type="EMBL" id="BJXJ01000048">
    <property type="protein sequence ID" value="GEM77322.1"/>
    <property type="molecule type" value="Genomic_DNA"/>
</dbReference>
<keyword evidence="1" id="KW-1133">Transmembrane helix</keyword>
<evidence type="ECO:0000313" key="3">
    <source>
        <dbReference type="Proteomes" id="UP000321922"/>
    </source>
</evidence>
<sequence length="106" mass="11834">MNTPKKYLSAFLFTAIIASLLFYYASLGTSTHISASVINNTLTQSLDGQRRYLTVHFDSVGQKRVLVPVTADCPEGFLVTFSQVRRPFIEPSFTFLQCKPPMPLAN</sequence>
<feature type="transmembrane region" description="Helical" evidence="1">
    <location>
        <begin position="7"/>
        <end position="25"/>
    </location>
</feature>
<keyword evidence="1" id="KW-0472">Membrane</keyword>
<reference evidence="2 3" key="1">
    <citation type="submission" date="2019-07" db="EMBL/GenBank/DDBJ databases">
        <title>Whole genome shotgun sequence of Vibrio sagamiensis NBRC 104589.</title>
        <authorList>
            <person name="Hosoyama A."/>
            <person name="Uohara A."/>
            <person name="Ohji S."/>
            <person name="Ichikawa N."/>
        </authorList>
    </citation>
    <scope>NUCLEOTIDE SEQUENCE [LARGE SCALE GENOMIC DNA]</scope>
    <source>
        <strain evidence="2 3">NBRC 104589</strain>
    </source>
</reference>
<protein>
    <submittedName>
        <fullName evidence="2">Uncharacterized protein</fullName>
    </submittedName>
</protein>
<dbReference type="Proteomes" id="UP000321922">
    <property type="component" value="Unassembled WGS sequence"/>
</dbReference>
<proteinExistence type="predicted"/>
<evidence type="ECO:0000313" key="2">
    <source>
        <dbReference type="EMBL" id="GEM77322.1"/>
    </source>
</evidence>
<keyword evidence="3" id="KW-1185">Reference proteome</keyword>
<dbReference type="AlphaFoldDB" id="A0A511QLD2"/>
<organism evidence="2 3">
    <name type="scientific">Vibrio sagamiensis NBRC 104589</name>
    <dbReference type="NCBI Taxonomy" id="1219064"/>
    <lineage>
        <taxon>Bacteria</taxon>
        <taxon>Pseudomonadati</taxon>
        <taxon>Pseudomonadota</taxon>
        <taxon>Gammaproteobacteria</taxon>
        <taxon>Vibrionales</taxon>
        <taxon>Vibrionaceae</taxon>
        <taxon>Vibrio</taxon>
    </lineage>
</organism>
<evidence type="ECO:0000256" key="1">
    <source>
        <dbReference type="SAM" id="Phobius"/>
    </source>
</evidence>
<name>A0A511QLD2_9VIBR</name>
<dbReference type="RefSeq" id="WP_039982589.1">
    <property type="nucleotide sequence ID" value="NZ_BAOJ01000122.1"/>
</dbReference>
<keyword evidence="1" id="KW-0812">Transmembrane</keyword>
<comment type="caution">
    <text evidence="2">The sequence shown here is derived from an EMBL/GenBank/DDBJ whole genome shotgun (WGS) entry which is preliminary data.</text>
</comment>
<accession>A0A511QLD2</accession>